<organism evidence="1 2">
    <name type="scientific">Dialister pneumosintes</name>
    <dbReference type="NCBI Taxonomy" id="39950"/>
    <lineage>
        <taxon>Bacteria</taxon>
        <taxon>Bacillati</taxon>
        <taxon>Bacillota</taxon>
        <taxon>Negativicutes</taxon>
        <taxon>Veillonellales</taxon>
        <taxon>Veillonellaceae</taxon>
        <taxon>Dialister</taxon>
    </lineage>
</organism>
<gene>
    <name evidence="1" type="ORF">BCB69_02080</name>
</gene>
<accession>A0A1B3WD19</accession>
<evidence type="ECO:0000313" key="1">
    <source>
        <dbReference type="EMBL" id="AOH38869.1"/>
    </source>
</evidence>
<sequence>MLLQLGQQKTTAFLQSAGLQLPLECKKNGSSSKITILDETDLVKYKENNSFYYQKGNKITLNKDSLVVYDVMQEKRALTKMGSKSERLQITSNPDLMSKRALSEITIQEMLAGIKDMDNTLIIKRKIKSLLIKIVLGFLMSL</sequence>
<evidence type="ECO:0000313" key="2">
    <source>
        <dbReference type="Proteomes" id="UP000094757"/>
    </source>
</evidence>
<dbReference type="KEGG" id="dpn:BCB69_02080"/>
<dbReference type="AlphaFoldDB" id="A0A1B3WD19"/>
<reference evidence="2" key="1">
    <citation type="submission" date="2016-08" db="EMBL/GenBank/DDBJ databases">
        <authorList>
            <person name="Holder M.E."/>
            <person name="Ajami N.J."/>
            <person name="Petrosino J.F."/>
        </authorList>
    </citation>
    <scope>NUCLEOTIDE SEQUENCE [LARGE SCALE GENOMIC DNA]</scope>
    <source>
        <strain evidence="2">F0677</strain>
    </source>
</reference>
<dbReference type="Proteomes" id="UP000094757">
    <property type="component" value="Chromosome"/>
</dbReference>
<dbReference type="STRING" id="39950.BCB69_02080"/>
<proteinExistence type="predicted"/>
<name>A0A1B3WD19_9FIRM</name>
<dbReference type="EMBL" id="CP017037">
    <property type="protein sequence ID" value="AOH38869.1"/>
    <property type="molecule type" value="Genomic_DNA"/>
</dbReference>
<protein>
    <submittedName>
        <fullName evidence="1">Uncharacterized protein</fullName>
    </submittedName>
</protein>